<comment type="caution">
    <text evidence="2">The sequence shown here is derived from an EMBL/GenBank/DDBJ whole genome shotgun (WGS) entry which is preliminary data.</text>
</comment>
<evidence type="ECO:0000313" key="2">
    <source>
        <dbReference type="EMBL" id="OGC56990.1"/>
    </source>
</evidence>
<organism evidence="2 3">
    <name type="scientific">candidate division WWE3 bacterium RIFCSPLOWO2_12_FULL_36_10</name>
    <dbReference type="NCBI Taxonomy" id="1802630"/>
    <lineage>
        <taxon>Bacteria</taxon>
        <taxon>Katanobacteria</taxon>
    </lineage>
</organism>
<gene>
    <name evidence="2" type="ORF">A3H26_04075</name>
</gene>
<dbReference type="EMBL" id="MEVN01000024">
    <property type="protein sequence ID" value="OGC56990.1"/>
    <property type="molecule type" value="Genomic_DNA"/>
</dbReference>
<protein>
    <submittedName>
        <fullName evidence="2">Uncharacterized protein</fullName>
    </submittedName>
</protein>
<reference evidence="2 3" key="1">
    <citation type="journal article" date="2016" name="Nat. Commun.">
        <title>Thousands of microbial genomes shed light on interconnected biogeochemical processes in an aquifer system.</title>
        <authorList>
            <person name="Anantharaman K."/>
            <person name="Brown C.T."/>
            <person name="Hug L.A."/>
            <person name="Sharon I."/>
            <person name="Castelle C.J."/>
            <person name="Probst A.J."/>
            <person name="Thomas B.C."/>
            <person name="Singh A."/>
            <person name="Wilkins M.J."/>
            <person name="Karaoz U."/>
            <person name="Brodie E.L."/>
            <person name="Williams K.H."/>
            <person name="Hubbard S.S."/>
            <person name="Banfield J.F."/>
        </authorList>
    </citation>
    <scope>NUCLEOTIDE SEQUENCE [LARGE SCALE GENOMIC DNA]</scope>
</reference>
<evidence type="ECO:0000256" key="1">
    <source>
        <dbReference type="SAM" id="MobiDB-lite"/>
    </source>
</evidence>
<accession>A0A1F4VJ50</accession>
<evidence type="ECO:0000313" key="3">
    <source>
        <dbReference type="Proteomes" id="UP000177763"/>
    </source>
</evidence>
<feature type="region of interest" description="Disordered" evidence="1">
    <location>
        <begin position="1"/>
        <end position="21"/>
    </location>
</feature>
<dbReference type="Proteomes" id="UP000177763">
    <property type="component" value="Unassembled WGS sequence"/>
</dbReference>
<proteinExistence type="predicted"/>
<feature type="compositionally biased region" description="Basic and acidic residues" evidence="1">
    <location>
        <begin position="1"/>
        <end position="13"/>
    </location>
</feature>
<sequence length="245" mass="28382">MTNEIKEAHHDLEFAVPTSSDEKDKDNLRFVMLSEMGEKEKEEFRQKVERSKGTIQVWIHIHYMEHTEINDPNKESLLEYRYLRDRVISSSTEAMPIVSFIETPPGFEDEVEQNRLVYSKLTQGLIYVVPTFQGTSVPCIVDRDDTWAKYHKTEVDNWDVVGGIFAELGVKKIIIRGRNLDFREVESENFTLAQDIYSQIERLDTTSAISIPDQCLGNAIVQLKARGFEILPSRVTFPKRINRII</sequence>
<name>A0A1F4VJ50_UNCKA</name>
<dbReference type="AlphaFoldDB" id="A0A1F4VJ50"/>